<dbReference type="Gene3D" id="3.30.710.10">
    <property type="entry name" value="Potassium Channel Kv1.1, Chain A"/>
    <property type="match status" value="1"/>
</dbReference>
<evidence type="ECO:0000259" key="1">
    <source>
        <dbReference type="PROSITE" id="PS50097"/>
    </source>
</evidence>
<dbReference type="InterPro" id="IPR011333">
    <property type="entry name" value="SKP1/BTB/POZ_sf"/>
</dbReference>
<dbReference type="EMBL" id="VDMD01000055">
    <property type="protein sequence ID" value="TRM56920.1"/>
    <property type="molecule type" value="Genomic_DNA"/>
</dbReference>
<feature type="domain" description="BTB" evidence="1">
    <location>
        <begin position="25"/>
        <end position="100"/>
    </location>
</feature>
<name>A0A550BWJ6_9AGAR</name>
<dbReference type="SUPFAM" id="SSF54695">
    <property type="entry name" value="POZ domain"/>
    <property type="match status" value="1"/>
</dbReference>
<dbReference type="InterPro" id="IPR000210">
    <property type="entry name" value="BTB/POZ_dom"/>
</dbReference>
<keyword evidence="3" id="KW-1185">Reference proteome</keyword>
<accession>A0A550BWJ6</accession>
<dbReference type="Pfam" id="PF00651">
    <property type="entry name" value="BTB"/>
    <property type="match status" value="1"/>
</dbReference>
<comment type="caution">
    <text evidence="2">The sequence shown here is derived from an EMBL/GenBank/DDBJ whole genome shotgun (WGS) entry which is preliminary data.</text>
</comment>
<evidence type="ECO:0000313" key="2">
    <source>
        <dbReference type="EMBL" id="TRM56920.1"/>
    </source>
</evidence>
<gene>
    <name evidence="2" type="ORF">BD626DRAFT_412807</name>
</gene>
<dbReference type="OrthoDB" id="2799068at2759"/>
<evidence type="ECO:0000313" key="3">
    <source>
        <dbReference type="Proteomes" id="UP000320762"/>
    </source>
</evidence>
<dbReference type="SMART" id="SM00225">
    <property type="entry name" value="BTB"/>
    <property type="match status" value="1"/>
</dbReference>
<dbReference type="Proteomes" id="UP000320762">
    <property type="component" value="Unassembled WGS sequence"/>
</dbReference>
<dbReference type="CDD" id="cd18186">
    <property type="entry name" value="BTB_POZ_ZBTB_KLHL-like"/>
    <property type="match status" value="1"/>
</dbReference>
<dbReference type="PROSITE" id="PS50097">
    <property type="entry name" value="BTB"/>
    <property type="match status" value="1"/>
</dbReference>
<reference evidence="2 3" key="1">
    <citation type="journal article" date="2019" name="New Phytol.">
        <title>Comparative genomics reveals unique wood-decay strategies and fruiting body development in the Schizophyllaceae.</title>
        <authorList>
            <person name="Almasi E."/>
            <person name="Sahu N."/>
            <person name="Krizsan K."/>
            <person name="Balint B."/>
            <person name="Kovacs G.M."/>
            <person name="Kiss B."/>
            <person name="Cseklye J."/>
            <person name="Drula E."/>
            <person name="Henrissat B."/>
            <person name="Nagy I."/>
            <person name="Chovatia M."/>
            <person name="Adam C."/>
            <person name="LaButti K."/>
            <person name="Lipzen A."/>
            <person name="Riley R."/>
            <person name="Grigoriev I.V."/>
            <person name="Nagy L.G."/>
        </authorList>
    </citation>
    <scope>NUCLEOTIDE SEQUENCE [LARGE SCALE GENOMIC DNA]</scope>
    <source>
        <strain evidence="2 3">NL-1724</strain>
    </source>
</reference>
<feature type="non-terminal residue" evidence="2">
    <location>
        <position position="1"/>
    </location>
</feature>
<proteinExistence type="predicted"/>
<protein>
    <recommendedName>
        <fullName evidence="1">BTB domain-containing protein</fullName>
    </recommendedName>
</protein>
<organism evidence="2 3">
    <name type="scientific">Schizophyllum amplum</name>
    <dbReference type="NCBI Taxonomy" id="97359"/>
    <lineage>
        <taxon>Eukaryota</taxon>
        <taxon>Fungi</taxon>
        <taxon>Dikarya</taxon>
        <taxon>Basidiomycota</taxon>
        <taxon>Agaricomycotina</taxon>
        <taxon>Agaricomycetes</taxon>
        <taxon>Agaricomycetidae</taxon>
        <taxon>Agaricales</taxon>
        <taxon>Schizophyllaceae</taxon>
        <taxon>Schizophyllum</taxon>
    </lineage>
</organism>
<dbReference type="AlphaFoldDB" id="A0A550BWJ6"/>
<sequence length="329" mass="37984">RPPKRARPDDYDDAPVVRSDKLWLDDGNLVIQAERTQFRVHRSVLSRHSVFFRDLKDIPQPSHSDEATARGCPVIELQDEAEAVEFMLDCIYDTGRALRKPSYKELLLALRMGHKYLVPVLFDNAAKRMHKAFPTELTAWNADDVYNHFDLHDDADGNYFELLSVARAVGLETVMPALCLHYLNDASVTYIAVCRDRQPIDANDVVMLLLGRHQLVFKQTRYTLRWALNEEYGVCETPKKCDRARSRVRDEAFVRLEANEAEVVLDQIHLFAPWTYDDIGLCRLCSKTAQNLHTAGRKELWEVLPSIFGLGSWVNLHDFRIQQDDRDDE</sequence>